<dbReference type="OrthoDB" id="5091875at2"/>
<comment type="caution">
    <text evidence="1">The sequence shown here is derived from an EMBL/GenBank/DDBJ whole genome shotgun (WGS) entry which is preliminary data.</text>
</comment>
<dbReference type="InterPro" id="IPR009091">
    <property type="entry name" value="RCC1/BLIP-II"/>
</dbReference>
<dbReference type="Gene3D" id="2.130.10.30">
    <property type="entry name" value="Regulator of chromosome condensation 1/beta-lactamase-inhibitor protein II"/>
    <property type="match status" value="1"/>
</dbReference>
<dbReference type="AlphaFoldDB" id="A0A7J5B4U4"/>
<organism evidence="1 2">
    <name type="scientific">Pseudoclavibacter terrae</name>
    <dbReference type="NCBI Taxonomy" id="1530195"/>
    <lineage>
        <taxon>Bacteria</taxon>
        <taxon>Bacillati</taxon>
        <taxon>Actinomycetota</taxon>
        <taxon>Actinomycetes</taxon>
        <taxon>Micrococcales</taxon>
        <taxon>Microbacteriaceae</taxon>
        <taxon>Pseudoclavibacter</taxon>
    </lineage>
</organism>
<evidence type="ECO:0000313" key="1">
    <source>
        <dbReference type="EMBL" id="KAB1639205.1"/>
    </source>
</evidence>
<sequence>MTSATPQDHRINRRTIIRGAAWSAPVIAVAASAPSAAASPREFRIAPLSDFSATRCVATSAGTARFRVTLRGAAAPVGTPVSLQLPAGLTFTAGGTTANVTTVADGVVNVPAFTVTGPAGSYAITGTVNAQVSPAQVFGDVNPSPGTVTELRRSVGPATTAPTFSTVAMTGITTGTLGAISGDQAATGTVSIGSNAAVIVSPGGSVQIWGNNSGTQAPNHSILAVGGTNVSGVRLVDSWTSVQASNAGAGGVAAGATGAAVYQWYRNGTGTGPLTTTPVTGISGNVIDAQSNDGYSYVLTSAGLYWWANTGATAAATLIAGTAGATQFSSYAVRETAYTFGGAVLMANGSVQTWSTAAHTLTPRAGFPASIRSIEAGPSAVFALTNDGGLYSSGGAFSSSTGGANWTQRATGVSTFNTWSISNYSGGSYINAAGAVTQFFAASASGIAYTTAARALASGVQAVKVFASDGTYLALGSDRRVYAWGGNLDSGGATLPAAVTGISNAIDLNVWGYHQPAGSFYGGGYIITSTTC</sequence>
<proteinExistence type="predicted"/>
<dbReference type="RefSeq" id="WP_151422221.1">
    <property type="nucleotide sequence ID" value="NZ_WBJX01000001.1"/>
</dbReference>
<dbReference type="EMBL" id="WBJX01000001">
    <property type="protein sequence ID" value="KAB1639205.1"/>
    <property type="molecule type" value="Genomic_DNA"/>
</dbReference>
<keyword evidence="2" id="KW-1185">Reference proteome</keyword>
<dbReference type="Proteomes" id="UP000490386">
    <property type="component" value="Unassembled WGS sequence"/>
</dbReference>
<accession>A0A7J5B4U4</accession>
<protein>
    <submittedName>
        <fullName evidence="1">Uncharacterized protein</fullName>
    </submittedName>
</protein>
<dbReference type="SUPFAM" id="SSF50985">
    <property type="entry name" value="RCC1/BLIP-II"/>
    <property type="match status" value="1"/>
</dbReference>
<dbReference type="PROSITE" id="PS51318">
    <property type="entry name" value="TAT"/>
    <property type="match status" value="1"/>
</dbReference>
<reference evidence="1 2" key="1">
    <citation type="submission" date="2019-09" db="EMBL/GenBank/DDBJ databases">
        <title>Phylogeny of genus Pseudoclavibacter and closely related genus.</title>
        <authorList>
            <person name="Li Y."/>
        </authorList>
    </citation>
    <scope>NUCLEOTIDE SEQUENCE [LARGE SCALE GENOMIC DNA]</scope>
    <source>
        <strain evidence="1 2">THG-MD12</strain>
    </source>
</reference>
<dbReference type="InterPro" id="IPR006311">
    <property type="entry name" value="TAT_signal"/>
</dbReference>
<evidence type="ECO:0000313" key="2">
    <source>
        <dbReference type="Proteomes" id="UP000490386"/>
    </source>
</evidence>
<name>A0A7J5B4U4_9MICO</name>
<gene>
    <name evidence="1" type="ORF">F8O03_02360</name>
</gene>